<protein>
    <recommendedName>
        <fullName evidence="3">Genomic island protein</fullName>
    </recommendedName>
</protein>
<reference evidence="1 2" key="1">
    <citation type="submission" date="2024-06" db="EMBL/GenBank/DDBJ databases">
        <title>Genomic Encyclopedia of Type Strains, Phase IV (KMG-IV): sequencing the most valuable type-strain genomes for metagenomic binning, comparative biology and taxonomic classification.</title>
        <authorList>
            <person name="Goeker M."/>
        </authorList>
    </citation>
    <scope>NUCLEOTIDE SEQUENCE [LARGE SCALE GENOMIC DNA]</scope>
    <source>
        <strain evidence="1 2">DSM 23650</strain>
    </source>
</reference>
<sequence length="148" mass="17336">MAILRDLFLTKRKKKFVAMARGHAPWGLGAVEYFYNLYEYEDGMREYEEFEGGQYHEIPDKIDYSTKAQVKAWIYGGSLPSSVSSCEAFIDEVNKEIKKRTKKDQLICEVTNDGERGYPLSCDEMDRELKKALDIQLRKYQNEKKLKK</sequence>
<accession>A0ABV2FMI9</accession>
<dbReference type="Proteomes" id="UP001549112">
    <property type="component" value="Unassembled WGS sequence"/>
</dbReference>
<proteinExistence type="predicted"/>
<keyword evidence="2" id="KW-1185">Reference proteome</keyword>
<comment type="caution">
    <text evidence="1">The sequence shown here is derived from an EMBL/GenBank/DDBJ whole genome shotgun (WGS) entry which is preliminary data.</text>
</comment>
<gene>
    <name evidence="1" type="ORF">ABID39_000456</name>
</gene>
<evidence type="ECO:0000313" key="1">
    <source>
        <dbReference type="EMBL" id="MET3559779.1"/>
    </source>
</evidence>
<evidence type="ECO:0000313" key="2">
    <source>
        <dbReference type="Proteomes" id="UP001549112"/>
    </source>
</evidence>
<dbReference type="RefSeq" id="WP_354185608.1">
    <property type="nucleotide sequence ID" value="NZ_JBEPLT010000002.1"/>
</dbReference>
<dbReference type="EMBL" id="JBEPLT010000002">
    <property type="protein sequence ID" value="MET3559779.1"/>
    <property type="molecule type" value="Genomic_DNA"/>
</dbReference>
<name>A0ABV2FMI9_9HYPH</name>
<evidence type="ECO:0008006" key="3">
    <source>
        <dbReference type="Google" id="ProtNLM"/>
    </source>
</evidence>
<organism evidence="1 2">
    <name type="scientific">Bartonella japonica</name>
    <dbReference type="NCBI Taxonomy" id="357761"/>
    <lineage>
        <taxon>Bacteria</taxon>
        <taxon>Pseudomonadati</taxon>
        <taxon>Pseudomonadota</taxon>
        <taxon>Alphaproteobacteria</taxon>
        <taxon>Hyphomicrobiales</taxon>
        <taxon>Bartonellaceae</taxon>
        <taxon>Bartonella</taxon>
    </lineage>
</organism>